<dbReference type="EMBL" id="JBBKZT010000002">
    <property type="protein sequence ID" value="MEJ8846076.1"/>
    <property type="molecule type" value="Genomic_DNA"/>
</dbReference>
<evidence type="ECO:0000313" key="1">
    <source>
        <dbReference type="EMBL" id="MEJ8846076.1"/>
    </source>
</evidence>
<name>A0ABU8WF61_9BURK</name>
<protein>
    <submittedName>
        <fullName evidence="1">Uncharacterized protein</fullName>
    </submittedName>
</protein>
<sequence length="57" mass="6245">MSRLKRRGLAPFAQLGAFNDASDVWREVETTLDGIITASAARASARTKLAGMSHERR</sequence>
<dbReference type="RefSeq" id="WP_340341228.1">
    <property type="nucleotide sequence ID" value="NZ_JBBKZT010000002.1"/>
</dbReference>
<accession>A0ABU8WF61</accession>
<comment type="caution">
    <text evidence="1">The sequence shown here is derived from an EMBL/GenBank/DDBJ whole genome shotgun (WGS) entry which is preliminary data.</text>
</comment>
<dbReference type="Proteomes" id="UP001385892">
    <property type="component" value="Unassembled WGS sequence"/>
</dbReference>
<proteinExistence type="predicted"/>
<evidence type="ECO:0000313" key="2">
    <source>
        <dbReference type="Proteomes" id="UP001385892"/>
    </source>
</evidence>
<keyword evidence="2" id="KW-1185">Reference proteome</keyword>
<organism evidence="1 2">
    <name type="scientific">Variovorax rhizosphaerae</name>
    <dbReference type="NCBI Taxonomy" id="1836200"/>
    <lineage>
        <taxon>Bacteria</taxon>
        <taxon>Pseudomonadati</taxon>
        <taxon>Pseudomonadota</taxon>
        <taxon>Betaproteobacteria</taxon>
        <taxon>Burkholderiales</taxon>
        <taxon>Comamonadaceae</taxon>
        <taxon>Variovorax</taxon>
    </lineage>
</organism>
<gene>
    <name evidence="1" type="ORF">WKW82_05435</name>
</gene>
<reference evidence="1 2" key="1">
    <citation type="submission" date="2024-03" db="EMBL/GenBank/DDBJ databases">
        <title>Novel species of the genus Variovorax.</title>
        <authorList>
            <person name="Liu Q."/>
            <person name="Xin Y.-H."/>
        </authorList>
    </citation>
    <scope>NUCLEOTIDE SEQUENCE [LARGE SCALE GENOMIC DNA]</scope>
    <source>
        <strain evidence="1 2">KACC 18900</strain>
    </source>
</reference>